<organism evidence="8">
    <name type="scientific">Amphimedon queenslandica</name>
    <name type="common">Sponge</name>
    <dbReference type="NCBI Taxonomy" id="400682"/>
    <lineage>
        <taxon>Eukaryota</taxon>
        <taxon>Metazoa</taxon>
        <taxon>Porifera</taxon>
        <taxon>Demospongiae</taxon>
        <taxon>Heteroscleromorpha</taxon>
        <taxon>Haplosclerida</taxon>
        <taxon>Niphatidae</taxon>
        <taxon>Amphimedon</taxon>
    </lineage>
</organism>
<dbReference type="Pfam" id="PF07714">
    <property type="entry name" value="PK_Tyr_Ser-Thr"/>
    <property type="match status" value="1"/>
</dbReference>
<evidence type="ECO:0000256" key="2">
    <source>
        <dbReference type="ARBA" id="ARBA00022741"/>
    </source>
</evidence>
<dbReference type="InterPro" id="IPR008266">
    <property type="entry name" value="Tyr_kinase_AS"/>
</dbReference>
<dbReference type="GO" id="GO:0004714">
    <property type="term" value="F:transmembrane receptor protein tyrosine kinase activity"/>
    <property type="evidence" value="ECO:0007669"/>
    <property type="project" value="TreeGrafter"/>
</dbReference>
<evidence type="ECO:0000256" key="4">
    <source>
        <dbReference type="ARBA" id="ARBA00022840"/>
    </source>
</evidence>
<dbReference type="PROSITE" id="PS00109">
    <property type="entry name" value="PROTEIN_KINASE_TYR"/>
    <property type="match status" value="1"/>
</dbReference>
<name>A0A1X7VFQ5_AMPQE</name>
<dbReference type="InterPro" id="IPR011009">
    <property type="entry name" value="Kinase-like_dom_sf"/>
</dbReference>
<sequence length="455" mass="51882">VWESPTGPVDVAIKTLNNNTSEDEKVKFLQEAAIMGQFHHPNIVKLHGMVTVGEPMMIVLELIPHGDMRQYLHTLQPQPGELVASTVPGLLLSFCRQIASGMDYLSKKGFVHRDLAARNILIAKQGLCNIADFGMSRDLEDDNYYVANACKIPVKWTAPEALNYRRYSSASDVWSYGVVVYEIWSLGHKPFENYTNEQCIDLINSGFRLPPPPGCPRTLYEIMIQCWHPDTGGRPTFVDLVSRLLLSDVELLNEVSKEEESTVVGGPLETAFDLYDDLQKMLKQGDEERLNKGGARGGKTLVPITCYFSVLFLSVAWQCLKAWTSFTMSFVNKPAKKEQQFTTEVNLVSLLLNQLMIMSLSLLLWLIQLQFLQLQLMYSQLLLILHHPILLLPLLILLLVLLPLQKSVLELHHPLLYYNNLRYQKIVLKRPGKDCEVIYKQFKSYKYREVLRGQI</sequence>
<dbReference type="AlphaFoldDB" id="A0A1X7VFQ5"/>
<keyword evidence="1" id="KW-0808">Transferase</keyword>
<dbReference type="OrthoDB" id="346907at2759"/>
<dbReference type="InterPro" id="IPR001245">
    <property type="entry name" value="Ser-Thr/Tyr_kinase_cat_dom"/>
</dbReference>
<reference evidence="8" key="1">
    <citation type="submission" date="2017-05" db="UniProtKB">
        <authorList>
            <consortium name="EnsemblMetazoa"/>
        </authorList>
    </citation>
    <scope>IDENTIFICATION</scope>
</reference>
<dbReference type="PANTHER" id="PTHR24416">
    <property type="entry name" value="TYROSINE-PROTEIN KINASE RECEPTOR"/>
    <property type="match status" value="1"/>
</dbReference>
<keyword evidence="4" id="KW-0067">ATP-binding</keyword>
<dbReference type="SUPFAM" id="SSF56112">
    <property type="entry name" value="Protein kinase-like (PK-like)"/>
    <property type="match status" value="1"/>
</dbReference>
<evidence type="ECO:0000256" key="1">
    <source>
        <dbReference type="ARBA" id="ARBA00022679"/>
    </source>
</evidence>
<keyword evidence="3" id="KW-0418">Kinase</keyword>
<dbReference type="STRING" id="400682.A0A1X7VFQ5"/>
<dbReference type="InterPro" id="IPR050122">
    <property type="entry name" value="RTK"/>
</dbReference>
<evidence type="ECO:0000313" key="8">
    <source>
        <dbReference type="EnsemblMetazoa" id="Aqu2.1.38579_001"/>
    </source>
</evidence>
<keyword evidence="6" id="KW-1133">Transmembrane helix</keyword>
<evidence type="ECO:0000256" key="5">
    <source>
        <dbReference type="ARBA" id="ARBA00023137"/>
    </source>
</evidence>
<evidence type="ECO:0000256" key="6">
    <source>
        <dbReference type="SAM" id="Phobius"/>
    </source>
</evidence>
<keyword evidence="5" id="KW-0829">Tyrosine-protein kinase</keyword>
<feature type="transmembrane region" description="Helical" evidence="6">
    <location>
        <begin position="379"/>
        <end position="402"/>
    </location>
</feature>
<proteinExistence type="predicted"/>
<feature type="transmembrane region" description="Helical" evidence="6">
    <location>
        <begin position="301"/>
        <end position="324"/>
    </location>
</feature>
<dbReference type="InParanoid" id="A0A1X7VFQ5"/>
<dbReference type="Gene3D" id="1.10.510.10">
    <property type="entry name" value="Transferase(Phosphotransferase) domain 1"/>
    <property type="match status" value="1"/>
</dbReference>
<dbReference type="GO" id="GO:0005886">
    <property type="term" value="C:plasma membrane"/>
    <property type="evidence" value="ECO:0007669"/>
    <property type="project" value="TreeGrafter"/>
</dbReference>
<protein>
    <recommendedName>
        <fullName evidence="7">Protein kinase domain-containing protein</fullName>
    </recommendedName>
</protein>
<dbReference type="InterPro" id="IPR000719">
    <property type="entry name" value="Prot_kinase_dom"/>
</dbReference>
<dbReference type="SMART" id="SM00219">
    <property type="entry name" value="TyrKc"/>
    <property type="match status" value="1"/>
</dbReference>
<keyword evidence="6" id="KW-0472">Membrane</keyword>
<evidence type="ECO:0000256" key="3">
    <source>
        <dbReference type="ARBA" id="ARBA00022777"/>
    </source>
</evidence>
<accession>A0A1X7VFQ5</accession>
<keyword evidence="6" id="KW-0812">Transmembrane</keyword>
<dbReference type="PRINTS" id="PR00109">
    <property type="entry name" value="TYRKINASE"/>
</dbReference>
<feature type="transmembrane region" description="Helical" evidence="6">
    <location>
        <begin position="345"/>
        <end position="367"/>
    </location>
</feature>
<keyword evidence="2" id="KW-0547">Nucleotide-binding</keyword>
<dbReference type="GO" id="GO:0005524">
    <property type="term" value="F:ATP binding"/>
    <property type="evidence" value="ECO:0007669"/>
    <property type="project" value="UniProtKB-KW"/>
</dbReference>
<dbReference type="PANTHER" id="PTHR24416:SF631">
    <property type="entry name" value="SERINE_THREONINE_TYROSINE KINASE 1"/>
    <property type="match status" value="1"/>
</dbReference>
<dbReference type="EnsemblMetazoa" id="Aqu2.1.38579_001">
    <property type="protein sequence ID" value="Aqu2.1.38579_001"/>
    <property type="gene ID" value="Aqu2.1.38579"/>
</dbReference>
<dbReference type="PROSITE" id="PS50011">
    <property type="entry name" value="PROTEIN_KINASE_DOM"/>
    <property type="match status" value="1"/>
</dbReference>
<dbReference type="FunFam" id="1.10.510.10:FF:000554">
    <property type="entry name" value="Predicted protein"/>
    <property type="match status" value="1"/>
</dbReference>
<feature type="domain" description="Protein kinase" evidence="7">
    <location>
        <begin position="1"/>
        <end position="246"/>
    </location>
</feature>
<evidence type="ECO:0000259" key="7">
    <source>
        <dbReference type="PROSITE" id="PS50011"/>
    </source>
</evidence>
<dbReference type="CDD" id="cd00192">
    <property type="entry name" value="PTKc"/>
    <property type="match status" value="1"/>
</dbReference>
<dbReference type="InterPro" id="IPR020635">
    <property type="entry name" value="Tyr_kinase_cat_dom"/>
</dbReference>
<dbReference type="GO" id="GO:0007169">
    <property type="term" value="P:cell surface receptor protein tyrosine kinase signaling pathway"/>
    <property type="evidence" value="ECO:0007669"/>
    <property type="project" value="TreeGrafter"/>
</dbReference>
<dbReference type="GO" id="GO:0043235">
    <property type="term" value="C:receptor complex"/>
    <property type="evidence" value="ECO:0007669"/>
    <property type="project" value="TreeGrafter"/>
</dbReference>